<comment type="caution">
    <text evidence="2">The sequence shown here is derived from an EMBL/GenBank/DDBJ whole genome shotgun (WGS) entry which is preliminary data.</text>
</comment>
<dbReference type="SUPFAM" id="SSF53254">
    <property type="entry name" value="Phosphoglycerate mutase-like"/>
    <property type="match status" value="1"/>
</dbReference>
<proteinExistence type="predicted"/>
<keyword evidence="3" id="KW-1185">Reference proteome</keyword>
<evidence type="ECO:0000313" key="3">
    <source>
        <dbReference type="Proteomes" id="UP000623795"/>
    </source>
</evidence>
<dbReference type="CDD" id="cd07067">
    <property type="entry name" value="HP_PGM_like"/>
    <property type="match status" value="1"/>
</dbReference>
<dbReference type="Proteomes" id="UP000623795">
    <property type="component" value="Unassembled WGS sequence"/>
</dbReference>
<accession>A0ABX1Q4J5</accession>
<name>A0ABX1Q4J5_9RHOO</name>
<reference evidence="2 3" key="1">
    <citation type="submission" date="2019-12" db="EMBL/GenBank/DDBJ databases">
        <title>Comparative genomics gives insights into the taxonomy of the Azoarcus-Aromatoleum group and reveals separate origins of nif in the plant-associated Azoarcus and non-plant-associated Aromatoleum sub-groups.</title>
        <authorList>
            <person name="Lafos M."/>
            <person name="Maluk M."/>
            <person name="Batista M."/>
            <person name="Junghare M."/>
            <person name="Carmona M."/>
            <person name="Faoro H."/>
            <person name="Cruz L.M."/>
            <person name="Battistoni F."/>
            <person name="De Souza E."/>
            <person name="Pedrosa F."/>
            <person name="Chen W.-M."/>
            <person name="Poole P.S."/>
            <person name="Dixon R.A."/>
            <person name="James E.K."/>
        </authorList>
    </citation>
    <scope>NUCLEOTIDE SEQUENCE [LARGE SCALE GENOMIC DNA]</scope>
    <source>
        <strain evidence="2 3">Td21</strain>
    </source>
</reference>
<dbReference type="InterPro" id="IPR051021">
    <property type="entry name" value="Mito_Ser/Thr_phosphatase"/>
</dbReference>
<dbReference type="InterPro" id="IPR029033">
    <property type="entry name" value="His_PPase_superfam"/>
</dbReference>
<dbReference type="RefSeq" id="WP_169257117.1">
    <property type="nucleotide sequence ID" value="NZ_WTVN01000027.1"/>
</dbReference>
<dbReference type="PANTHER" id="PTHR20935">
    <property type="entry name" value="PHOSPHOGLYCERATE MUTASE-RELATED"/>
    <property type="match status" value="1"/>
</dbReference>
<dbReference type="InterPro" id="IPR013078">
    <property type="entry name" value="His_Pase_superF_clade-1"/>
</dbReference>
<dbReference type="EMBL" id="WTVN01000027">
    <property type="protein sequence ID" value="NMG45276.1"/>
    <property type="molecule type" value="Genomic_DNA"/>
</dbReference>
<keyword evidence="1" id="KW-0378">Hydrolase</keyword>
<gene>
    <name evidence="2" type="ORF">GPA22_16295</name>
</gene>
<evidence type="ECO:0000256" key="1">
    <source>
        <dbReference type="ARBA" id="ARBA00022801"/>
    </source>
</evidence>
<dbReference type="PANTHER" id="PTHR20935:SF0">
    <property type="entry name" value="SERINE_THREONINE-PROTEIN PHOSPHATASE PGAM5, MITOCHONDRIAL"/>
    <property type="match status" value="1"/>
</dbReference>
<organism evidence="2 3">
    <name type="scientific">Aromatoleum toluvorans</name>
    <dbReference type="NCBI Taxonomy" id="92002"/>
    <lineage>
        <taxon>Bacteria</taxon>
        <taxon>Pseudomonadati</taxon>
        <taxon>Pseudomonadota</taxon>
        <taxon>Betaproteobacteria</taxon>
        <taxon>Rhodocyclales</taxon>
        <taxon>Rhodocyclaceae</taxon>
        <taxon>Aromatoleum</taxon>
    </lineage>
</organism>
<dbReference type="Gene3D" id="3.40.50.1240">
    <property type="entry name" value="Phosphoglycerate mutase-like"/>
    <property type="match status" value="1"/>
</dbReference>
<dbReference type="SMART" id="SM00855">
    <property type="entry name" value="PGAM"/>
    <property type="match status" value="1"/>
</dbReference>
<evidence type="ECO:0000313" key="2">
    <source>
        <dbReference type="EMBL" id="NMG45276.1"/>
    </source>
</evidence>
<protein>
    <submittedName>
        <fullName evidence="2">Histidine phosphatase family protein</fullName>
    </submittedName>
</protein>
<dbReference type="Pfam" id="PF00300">
    <property type="entry name" value="His_Phos_1"/>
    <property type="match status" value="2"/>
</dbReference>
<sequence length="225" mass="24141">MSVLTLMRHGQASFGEARYDTLSPLGRQQAQATGRWLRECGDPVTDIRHGPRSRQTDTAGLVCEAAAFGRAPERTPGLDEFAEGEEVLAAAAVLFGRPMSGAEAPARAEQLRCYDAAYEAWSHGKLDIPGRAGFVEFRRNVTQWLRATVAAPDAPSGESILAVTSGGVIAAVVCDLLGLPDGQWCPLVRQVRNGSLTEIVFSRGRVSLRSFNGVGHLPRGLRTSI</sequence>